<evidence type="ECO:0000256" key="1">
    <source>
        <dbReference type="SAM" id="Phobius"/>
    </source>
</evidence>
<reference evidence="2" key="2">
    <citation type="journal article" date="2015" name="Fish Shellfish Immunol.">
        <title>Early steps in the European eel (Anguilla anguilla)-Vibrio vulnificus interaction in the gills: Role of the RtxA13 toxin.</title>
        <authorList>
            <person name="Callol A."/>
            <person name="Pajuelo D."/>
            <person name="Ebbesson L."/>
            <person name="Teles M."/>
            <person name="MacKenzie S."/>
            <person name="Amaro C."/>
        </authorList>
    </citation>
    <scope>NUCLEOTIDE SEQUENCE</scope>
</reference>
<organism evidence="2">
    <name type="scientific">Anguilla anguilla</name>
    <name type="common">European freshwater eel</name>
    <name type="synonym">Muraena anguilla</name>
    <dbReference type="NCBI Taxonomy" id="7936"/>
    <lineage>
        <taxon>Eukaryota</taxon>
        <taxon>Metazoa</taxon>
        <taxon>Chordata</taxon>
        <taxon>Craniata</taxon>
        <taxon>Vertebrata</taxon>
        <taxon>Euteleostomi</taxon>
        <taxon>Actinopterygii</taxon>
        <taxon>Neopterygii</taxon>
        <taxon>Teleostei</taxon>
        <taxon>Anguilliformes</taxon>
        <taxon>Anguillidae</taxon>
        <taxon>Anguilla</taxon>
    </lineage>
</organism>
<dbReference type="AlphaFoldDB" id="A0A0E9V488"/>
<evidence type="ECO:0000313" key="2">
    <source>
        <dbReference type="EMBL" id="JAH72847.1"/>
    </source>
</evidence>
<keyword evidence="1" id="KW-0812">Transmembrane</keyword>
<name>A0A0E9V488_ANGAN</name>
<feature type="transmembrane region" description="Helical" evidence="1">
    <location>
        <begin position="28"/>
        <end position="49"/>
    </location>
</feature>
<keyword evidence="1" id="KW-0472">Membrane</keyword>
<keyword evidence="1" id="KW-1133">Transmembrane helix</keyword>
<proteinExistence type="predicted"/>
<protein>
    <submittedName>
        <fullName evidence="2">Uncharacterized protein</fullName>
    </submittedName>
</protein>
<sequence>MKGSRFWVIKFYQTKSIHFLVSNTKCNAFRFGFVLLKNIYICIWINICLKKLH</sequence>
<dbReference type="EMBL" id="GBXM01035730">
    <property type="protein sequence ID" value="JAH72847.1"/>
    <property type="molecule type" value="Transcribed_RNA"/>
</dbReference>
<accession>A0A0E9V488</accession>
<reference evidence="2" key="1">
    <citation type="submission" date="2014-11" db="EMBL/GenBank/DDBJ databases">
        <authorList>
            <person name="Amaro Gonzalez C."/>
        </authorList>
    </citation>
    <scope>NUCLEOTIDE SEQUENCE</scope>
</reference>